<dbReference type="Pfam" id="PF00857">
    <property type="entry name" value="Isochorismatase"/>
    <property type="match status" value="1"/>
</dbReference>
<dbReference type="RefSeq" id="WP_086471351.1">
    <property type="nucleotide sequence ID" value="NZ_FXWK01000002.1"/>
</dbReference>
<evidence type="ECO:0000256" key="1">
    <source>
        <dbReference type="ARBA" id="ARBA00022801"/>
    </source>
</evidence>
<dbReference type="EMBL" id="FXWK01000002">
    <property type="protein sequence ID" value="SMQ85705.1"/>
    <property type="molecule type" value="Genomic_DNA"/>
</dbReference>
<evidence type="ECO:0000313" key="4">
    <source>
        <dbReference type="Proteomes" id="UP000194474"/>
    </source>
</evidence>
<keyword evidence="4" id="KW-1185">Reference proteome</keyword>
<accession>A0A1Y6G6D7</accession>
<dbReference type="InterPro" id="IPR000868">
    <property type="entry name" value="Isochorismatase-like_dom"/>
</dbReference>
<dbReference type="AlphaFoldDB" id="A0A1Y6G6D7"/>
<dbReference type="InterPro" id="IPR050272">
    <property type="entry name" value="Isochorismatase-like_hydrls"/>
</dbReference>
<dbReference type="PANTHER" id="PTHR43540:SF6">
    <property type="entry name" value="ISOCHORISMATASE-LIKE DOMAIN-CONTAINING PROTEIN"/>
    <property type="match status" value="1"/>
</dbReference>
<gene>
    <name evidence="3" type="ORF">SAMN06295905_2995</name>
</gene>
<dbReference type="GO" id="GO:0016787">
    <property type="term" value="F:hydrolase activity"/>
    <property type="evidence" value="ECO:0007669"/>
    <property type="project" value="UniProtKB-KW"/>
</dbReference>
<dbReference type="CDD" id="cd00431">
    <property type="entry name" value="cysteine_hydrolases"/>
    <property type="match status" value="1"/>
</dbReference>
<dbReference type="SUPFAM" id="SSF52499">
    <property type="entry name" value="Isochorismatase-like hydrolases"/>
    <property type="match status" value="1"/>
</dbReference>
<evidence type="ECO:0000259" key="2">
    <source>
        <dbReference type="Pfam" id="PF00857"/>
    </source>
</evidence>
<reference evidence="4" key="1">
    <citation type="submission" date="2017-04" db="EMBL/GenBank/DDBJ databases">
        <authorList>
            <person name="Varghese N."/>
            <person name="Submissions S."/>
        </authorList>
    </citation>
    <scope>NUCLEOTIDE SEQUENCE [LARGE SCALE GENOMIC DNA]</scope>
</reference>
<dbReference type="PANTHER" id="PTHR43540">
    <property type="entry name" value="PEROXYUREIDOACRYLATE/UREIDOACRYLATE AMIDOHYDROLASE-RELATED"/>
    <property type="match status" value="1"/>
</dbReference>
<feature type="domain" description="Isochorismatase-like" evidence="2">
    <location>
        <begin position="16"/>
        <end position="200"/>
    </location>
</feature>
<organism evidence="3 4">
    <name type="scientific">Devosia lucknowensis</name>
    <dbReference type="NCBI Taxonomy" id="1096929"/>
    <lineage>
        <taxon>Bacteria</taxon>
        <taxon>Pseudomonadati</taxon>
        <taxon>Pseudomonadota</taxon>
        <taxon>Alphaproteobacteria</taxon>
        <taxon>Hyphomicrobiales</taxon>
        <taxon>Devosiaceae</taxon>
        <taxon>Devosia</taxon>
    </lineage>
</organism>
<dbReference type="Gene3D" id="3.40.50.850">
    <property type="entry name" value="Isochorismatase-like"/>
    <property type="match status" value="1"/>
</dbReference>
<keyword evidence="1 3" id="KW-0378">Hydrolase</keyword>
<name>A0A1Y6G6D7_9HYPH</name>
<dbReference type="InterPro" id="IPR036380">
    <property type="entry name" value="Isochorismatase-like_sf"/>
</dbReference>
<protein>
    <submittedName>
        <fullName evidence="3">Ureidoacrylate peracid hydrolase</fullName>
    </submittedName>
</protein>
<evidence type="ECO:0000313" key="3">
    <source>
        <dbReference type="EMBL" id="SMQ85705.1"/>
    </source>
</evidence>
<proteinExistence type="predicted"/>
<sequence length="212" mass="23502">MLEIPMFSGRVPTKDTALLVIDMQKAFMDPALSMGQSGTDITPLRDAIDGCVRAAAAARAAKVPVIFTRFVYAKSMRDFPVHRRERNARRIDLRSLGEGQDEIDILPELAPRPDEIVIDKSRPSSFYGTRLEPILTSAGIRNLVICGVTTSICVETTVRDAGQRDYWTFVLRDAVAEIDPGRNHYALFNMSWSFAEVTETGTLMSSWQSAGS</sequence>
<dbReference type="OrthoDB" id="9807387at2"/>
<dbReference type="Proteomes" id="UP000194474">
    <property type="component" value="Unassembled WGS sequence"/>
</dbReference>